<dbReference type="SUPFAM" id="SSF49785">
    <property type="entry name" value="Galactose-binding domain-like"/>
    <property type="match status" value="1"/>
</dbReference>
<dbReference type="Gene3D" id="2.60.120.260">
    <property type="entry name" value="Galactose-binding domain-like"/>
    <property type="match status" value="1"/>
</dbReference>
<dbReference type="Pfam" id="PF03256">
    <property type="entry name" value="ANAPC10"/>
    <property type="match status" value="1"/>
</dbReference>
<name>F2TWV7_SALR5</name>
<gene>
    <name evidence="2" type="ORF">PTSG_00577</name>
</gene>
<accession>F2TWV7</accession>
<evidence type="ECO:0000259" key="1">
    <source>
        <dbReference type="Pfam" id="PF03256"/>
    </source>
</evidence>
<dbReference type="OMA" id="FFGRITV"/>
<feature type="domain" description="DOC" evidence="1">
    <location>
        <begin position="7"/>
        <end position="75"/>
    </location>
</feature>
<keyword evidence="2" id="KW-0675">Receptor</keyword>
<dbReference type="AlphaFoldDB" id="F2TWV7"/>
<dbReference type="InterPro" id="IPR004939">
    <property type="entry name" value="APC_su10/DOC_dom"/>
</dbReference>
<evidence type="ECO:0000313" key="3">
    <source>
        <dbReference type="Proteomes" id="UP000007799"/>
    </source>
</evidence>
<dbReference type="STRING" id="946362.F2TWV7"/>
<proteinExistence type="predicted"/>
<dbReference type="InParanoid" id="F2TWV7"/>
<dbReference type="EMBL" id="GL832955">
    <property type="protein sequence ID" value="EGD72553.1"/>
    <property type="molecule type" value="Genomic_DNA"/>
</dbReference>
<dbReference type="InterPro" id="IPR008979">
    <property type="entry name" value="Galactose-bd-like_sf"/>
</dbReference>
<reference evidence="2" key="1">
    <citation type="submission" date="2009-08" db="EMBL/GenBank/DDBJ databases">
        <title>Annotation of Salpingoeca rosetta.</title>
        <authorList>
            <consortium name="The Broad Institute Genome Sequencing Platform"/>
            <person name="Russ C."/>
            <person name="Cuomo C."/>
            <person name="Burger G."/>
            <person name="Gray M.W."/>
            <person name="Holland P.W.H."/>
            <person name="King N."/>
            <person name="Lang F.B.F."/>
            <person name="Roger A.J."/>
            <person name="Ruiz-Trillo I."/>
            <person name="Young S.K."/>
            <person name="Zeng Q."/>
            <person name="Gargeya S."/>
            <person name="Alvarado L."/>
            <person name="Berlin A."/>
            <person name="Chapman S.B."/>
            <person name="Chen Z."/>
            <person name="Freedman E."/>
            <person name="Gellesch M."/>
            <person name="Goldberg J."/>
            <person name="Griggs A."/>
            <person name="Gujja S."/>
            <person name="Heilman E."/>
            <person name="Heiman D."/>
            <person name="Howarth C."/>
            <person name="Mehta T."/>
            <person name="Neiman D."/>
            <person name="Pearson M."/>
            <person name="Roberts A."/>
            <person name="Saif S."/>
            <person name="Shea T."/>
            <person name="Shenoy N."/>
            <person name="Sisk P."/>
            <person name="Stolte C."/>
            <person name="Sykes S."/>
            <person name="White J."/>
            <person name="Yandava C."/>
            <person name="Haas B."/>
            <person name="Nusbaum C."/>
            <person name="Birren B."/>
        </authorList>
    </citation>
    <scope>NUCLEOTIDE SEQUENCE [LARGE SCALE GENOMIC DNA]</scope>
    <source>
        <strain evidence="2">ATCC 50818</strain>
    </source>
</reference>
<dbReference type="eggNOG" id="ENOG502RZAY">
    <property type="taxonomic scope" value="Eukaryota"/>
</dbReference>
<sequence>MAEETKQQQQRRLLDLAGEAKLRVSSVLNGDGKQFGKKFLLDDREDTCWNSDQGSPQFVELKLDAPAQVTQLAIMFQGGFAGKNCVLEGKVDGSNEYTELGRFYPDDVNHEQVFEGVNQENKKVHMLRLVFPESTDFFGRITIYTLKIYVAAEKKKEEEDQ</sequence>
<dbReference type="KEGG" id="sre:PTSG_00577"/>
<dbReference type="GeneID" id="16067502"/>
<dbReference type="RefSeq" id="XP_004999122.1">
    <property type="nucleotide sequence ID" value="XM_004999065.1"/>
</dbReference>
<keyword evidence="3" id="KW-1185">Reference proteome</keyword>
<evidence type="ECO:0000313" key="2">
    <source>
        <dbReference type="EMBL" id="EGD72553.1"/>
    </source>
</evidence>
<dbReference type="Proteomes" id="UP000007799">
    <property type="component" value="Unassembled WGS sequence"/>
</dbReference>
<dbReference type="FunCoup" id="F2TWV7">
    <property type="interactions" value="279"/>
</dbReference>
<dbReference type="OrthoDB" id="10052260at2759"/>
<protein>
    <submittedName>
        <fullName evidence="2">Nuclear receptor 2C2-associated protein isoform 2</fullName>
    </submittedName>
</protein>
<organism evidence="3">
    <name type="scientific">Salpingoeca rosetta (strain ATCC 50818 / BSB-021)</name>
    <dbReference type="NCBI Taxonomy" id="946362"/>
    <lineage>
        <taxon>Eukaryota</taxon>
        <taxon>Choanoflagellata</taxon>
        <taxon>Craspedida</taxon>
        <taxon>Salpingoecidae</taxon>
        <taxon>Salpingoeca</taxon>
    </lineage>
</organism>